<dbReference type="Pfam" id="PF19058">
    <property type="entry name" value="DUF5754"/>
    <property type="match status" value="1"/>
</dbReference>
<protein>
    <recommendedName>
        <fullName evidence="2">Methyltransferase</fullName>
    </recommendedName>
</protein>
<proteinExistence type="predicted"/>
<sequence length="252" mass="29331">MDSELVIACHCEVHRKLYFYNPDGSSRPLDGETYVDPRACPDKTWDKIPSNSKQIIWGQHCPIKTEFTRNEHWKLKQILEECYRVLKIGGCVIFPAGMSEFELEDIKHRPEFEGFKLEIRPNDGLPVNIFHKPDGKPKKEIKLLIIYTKIVKGGGKMRLKTIRRSHKPEKKWDALFETDKGKEKVVSFGAAGMSDYTKHKDKTRRARYLKRHGNMGESWNKPDTPGALSRWVLWNKPSFKASVADFKKRFKL</sequence>
<evidence type="ECO:0000313" key="1">
    <source>
        <dbReference type="EMBL" id="QHT07496.1"/>
    </source>
</evidence>
<organism evidence="1">
    <name type="scientific">viral metagenome</name>
    <dbReference type="NCBI Taxonomy" id="1070528"/>
    <lineage>
        <taxon>unclassified sequences</taxon>
        <taxon>metagenomes</taxon>
        <taxon>organismal metagenomes</taxon>
    </lineage>
</organism>
<dbReference type="AlphaFoldDB" id="A0A6C0CRK4"/>
<accession>A0A6C0CRK4</accession>
<evidence type="ECO:0008006" key="2">
    <source>
        <dbReference type="Google" id="ProtNLM"/>
    </source>
</evidence>
<dbReference type="InterPro" id="IPR043930">
    <property type="entry name" value="DUF5754"/>
</dbReference>
<name>A0A6C0CRK4_9ZZZZ</name>
<dbReference type="EMBL" id="MN739481">
    <property type="protein sequence ID" value="QHT07496.1"/>
    <property type="molecule type" value="Genomic_DNA"/>
</dbReference>
<reference evidence="1" key="1">
    <citation type="journal article" date="2020" name="Nature">
        <title>Giant virus diversity and host interactions through global metagenomics.</title>
        <authorList>
            <person name="Schulz F."/>
            <person name="Roux S."/>
            <person name="Paez-Espino D."/>
            <person name="Jungbluth S."/>
            <person name="Walsh D.A."/>
            <person name="Denef V.J."/>
            <person name="McMahon K.D."/>
            <person name="Konstantinidis K.T."/>
            <person name="Eloe-Fadrosh E.A."/>
            <person name="Kyrpides N.C."/>
            <person name="Woyke T."/>
        </authorList>
    </citation>
    <scope>NUCLEOTIDE SEQUENCE</scope>
    <source>
        <strain evidence="1">GVMAG-M-3300021963-12</strain>
    </source>
</reference>